<dbReference type="PANTHER" id="PTHR47789">
    <property type="entry name" value="LAS SEVENTEEN-BINDING PROTEIN 5"/>
    <property type="match status" value="1"/>
</dbReference>
<dbReference type="GO" id="GO:0035091">
    <property type="term" value="F:phosphatidylinositol binding"/>
    <property type="evidence" value="ECO:0007669"/>
    <property type="project" value="InterPro"/>
</dbReference>
<feature type="compositionally biased region" description="Basic and acidic residues" evidence="1">
    <location>
        <begin position="482"/>
        <end position="507"/>
    </location>
</feature>
<sequence>MKRLFAKSKRTTSSPSTQTPSPSHTPPSAPATPTPPLAPAHSRPAPTPPPPQQHGGQVYEQGGQQYVLVPVPVGQWQAQQAGYGGRGRGGGGGTVPRPPSVRDVGNAIGWSCAMPSFDWSYILSLAEYLSSSSSASKDAAKALVKEFKHATPNAQERAVRLTGILFRNTNERFQEQVASKKFLTSLSALLSSPSTPAYTKRMIYLTLSPLAYDAQSSPSLSTITKTFNSLLADPKTGLRSFENEFDDSDPRWQVGGAPVDADDPLFAPEALPRRRRERTRMFDGIEQMRDLRRRAVEGRGWAGMLCDAVANAADEAAAGAGGKRWEEMSSEEKEMEQARLEGEGEKGGESERRDGLEANEVVQEIHAKLLETQEFLTSNLDWAAVQASHSRANLPSPAHPPPGETGLASNNPFAAVVEGRREGEESTEEEEVLGELLSATTEISDALALYASRLSHSRTSAQEQAELLAAVERSKAENHVDRFGLGHQEGGKSRDYGEGGSGARREEEEGVGSVQRKGKGREGESLNPYAGYLVGDEASHAQPGQPQTNASPYDGLDALEGLSLSSPPRQPTSYVPPQPSSATQHRRSFSPTNPYASFAQPETLFASHPNITSGGAAADPFADSAGQTETAFLREYVPSQPSEKALGKLRRVSVGQNAEPDRVDQQRRLEEALRERYARNYQEEQERRTNGAEHAQ</sequence>
<feature type="compositionally biased region" description="Polar residues" evidence="1">
    <location>
        <begin position="580"/>
        <end position="595"/>
    </location>
</feature>
<dbReference type="InterPro" id="IPR008942">
    <property type="entry name" value="ENTH_VHS"/>
</dbReference>
<feature type="compositionally biased region" description="Low complexity" evidence="1">
    <location>
        <begin position="11"/>
        <end position="22"/>
    </location>
</feature>
<evidence type="ECO:0000313" key="4">
    <source>
        <dbReference type="Proteomes" id="UP000199069"/>
    </source>
</evidence>
<dbReference type="GO" id="GO:0007015">
    <property type="term" value="P:actin filament organization"/>
    <property type="evidence" value="ECO:0007669"/>
    <property type="project" value="InterPro"/>
</dbReference>
<feature type="domain" description="VHS" evidence="2">
    <location>
        <begin position="118"/>
        <end position="230"/>
    </location>
</feature>
<evidence type="ECO:0000256" key="1">
    <source>
        <dbReference type="SAM" id="MobiDB-lite"/>
    </source>
</evidence>
<dbReference type="GO" id="GO:0006897">
    <property type="term" value="P:endocytosis"/>
    <property type="evidence" value="ECO:0007669"/>
    <property type="project" value="InterPro"/>
</dbReference>
<dbReference type="GO" id="GO:0030479">
    <property type="term" value="C:actin cortical patch"/>
    <property type="evidence" value="ECO:0007669"/>
    <property type="project" value="TreeGrafter"/>
</dbReference>
<feature type="region of interest" description="Disordered" evidence="1">
    <location>
        <begin position="320"/>
        <end position="355"/>
    </location>
</feature>
<dbReference type="GO" id="GO:0043130">
    <property type="term" value="F:ubiquitin binding"/>
    <property type="evidence" value="ECO:0007669"/>
    <property type="project" value="InterPro"/>
</dbReference>
<dbReference type="InterPro" id="IPR045007">
    <property type="entry name" value="LSB5"/>
</dbReference>
<evidence type="ECO:0000259" key="2">
    <source>
        <dbReference type="PROSITE" id="PS50179"/>
    </source>
</evidence>
<dbReference type="EMBL" id="CWKI01000013">
    <property type="protein sequence ID" value="CTR10442.1"/>
    <property type="molecule type" value="Genomic_DNA"/>
</dbReference>
<dbReference type="SUPFAM" id="SSF48464">
    <property type="entry name" value="ENTH/VHS domain"/>
    <property type="match status" value="1"/>
</dbReference>
<dbReference type="PANTHER" id="PTHR47789:SF2">
    <property type="entry name" value="VHS DOMAIN-CONTAINING PROTEIN"/>
    <property type="match status" value="1"/>
</dbReference>
<dbReference type="GO" id="GO:0051666">
    <property type="term" value="P:actin cortical patch localization"/>
    <property type="evidence" value="ECO:0007669"/>
    <property type="project" value="TreeGrafter"/>
</dbReference>
<dbReference type="Gene3D" id="1.25.40.90">
    <property type="match status" value="1"/>
</dbReference>
<proteinExistence type="predicted"/>
<dbReference type="OMA" id="IPWAFAQ"/>
<dbReference type="InterPro" id="IPR002014">
    <property type="entry name" value="VHS_dom"/>
</dbReference>
<feature type="compositionally biased region" description="Basic and acidic residues" evidence="1">
    <location>
        <begin position="323"/>
        <end position="355"/>
    </location>
</feature>
<name>A0A0K3CP24_RHOTO</name>
<feature type="region of interest" description="Disordered" evidence="1">
    <location>
        <begin position="1"/>
        <end position="58"/>
    </location>
</feature>
<feature type="region of interest" description="Disordered" evidence="1">
    <location>
        <begin position="79"/>
        <end position="98"/>
    </location>
</feature>
<feature type="compositionally biased region" description="Polar residues" evidence="1">
    <location>
        <begin position="542"/>
        <end position="551"/>
    </location>
</feature>
<feature type="region of interest" description="Disordered" evidence="1">
    <location>
        <begin position="482"/>
        <end position="623"/>
    </location>
</feature>
<organism evidence="3 4">
    <name type="scientific">Rhodotorula toruloides</name>
    <name type="common">Yeast</name>
    <name type="synonym">Rhodosporidium toruloides</name>
    <dbReference type="NCBI Taxonomy" id="5286"/>
    <lineage>
        <taxon>Eukaryota</taxon>
        <taxon>Fungi</taxon>
        <taxon>Dikarya</taxon>
        <taxon>Basidiomycota</taxon>
        <taxon>Pucciniomycotina</taxon>
        <taxon>Microbotryomycetes</taxon>
        <taxon>Sporidiobolales</taxon>
        <taxon>Sporidiobolaceae</taxon>
        <taxon>Rhodotorula</taxon>
    </lineage>
</organism>
<dbReference type="AlphaFoldDB" id="A0A0K3CP24"/>
<gene>
    <name evidence="3" type="primary">FGENESH: predicted gene_13.133</name>
    <name evidence="3" type="ORF">BN2166_0063030</name>
</gene>
<feature type="compositionally biased region" description="Basic residues" evidence="1">
    <location>
        <begin position="1"/>
        <end position="10"/>
    </location>
</feature>
<feature type="compositionally biased region" description="Pro residues" evidence="1">
    <location>
        <begin position="568"/>
        <end position="579"/>
    </location>
</feature>
<dbReference type="Proteomes" id="UP000199069">
    <property type="component" value="Unassembled WGS sequence"/>
</dbReference>
<dbReference type="STRING" id="5286.A0A0K3CP24"/>
<reference evidence="3 4" key="1">
    <citation type="submission" date="2015-07" db="EMBL/GenBank/DDBJ databases">
        <authorList>
            <person name="Cajimat M.N.B."/>
            <person name="Milazzo M.L."/>
            <person name="Fulhorst C.F."/>
        </authorList>
    </citation>
    <scope>NUCLEOTIDE SEQUENCE [LARGE SCALE GENOMIC DNA]</scope>
    <source>
        <strain evidence="3">Single colony</strain>
    </source>
</reference>
<feature type="region of interest" description="Disordered" evidence="1">
    <location>
        <begin position="637"/>
        <end position="696"/>
    </location>
</feature>
<evidence type="ECO:0000313" key="3">
    <source>
        <dbReference type="EMBL" id="CTR10442.1"/>
    </source>
</evidence>
<dbReference type="GO" id="GO:0007034">
    <property type="term" value="P:vacuolar transport"/>
    <property type="evidence" value="ECO:0007669"/>
    <property type="project" value="UniProtKB-ARBA"/>
</dbReference>
<dbReference type="SMART" id="SM00288">
    <property type="entry name" value="VHS"/>
    <property type="match status" value="1"/>
</dbReference>
<keyword evidence="4" id="KW-1185">Reference proteome</keyword>
<feature type="region of interest" description="Disordered" evidence="1">
    <location>
        <begin position="391"/>
        <end position="410"/>
    </location>
</feature>
<accession>A0A0K3CP24</accession>
<dbReference type="PROSITE" id="PS50179">
    <property type="entry name" value="VHS"/>
    <property type="match status" value="1"/>
</dbReference>
<protein>
    <submittedName>
        <fullName evidence="3">BY PROTMAP: gi|342319490|gb|EGU11438.1| Serine/arginine repetitive matrix protein 1 [Rhodotorula glutinis ATCC 204091]</fullName>
    </submittedName>
</protein>
<feature type="compositionally biased region" description="Pro residues" evidence="1">
    <location>
        <begin position="23"/>
        <end position="38"/>
    </location>
</feature>
<feature type="compositionally biased region" description="Basic and acidic residues" evidence="1">
    <location>
        <begin position="659"/>
        <end position="696"/>
    </location>
</feature>
<feature type="compositionally biased region" description="Gly residues" evidence="1">
    <location>
        <begin position="82"/>
        <end position="94"/>
    </location>
</feature>
<dbReference type="Pfam" id="PF00790">
    <property type="entry name" value="VHS"/>
    <property type="match status" value="1"/>
</dbReference>